<keyword evidence="2" id="KW-1185">Reference proteome</keyword>
<evidence type="ECO:0000313" key="1">
    <source>
        <dbReference type="EMBL" id="KAK6470738.1"/>
    </source>
</evidence>
<reference evidence="1 2" key="1">
    <citation type="submission" date="2021-05" db="EMBL/GenBank/DDBJ databases">
        <authorList>
            <person name="Zahm M."/>
            <person name="Klopp C."/>
            <person name="Cabau C."/>
            <person name="Kuhl H."/>
            <person name="Suciu R."/>
            <person name="Ciorpac M."/>
            <person name="Holostenco D."/>
            <person name="Gessner J."/>
            <person name="Wuertz S."/>
            <person name="Hohne C."/>
            <person name="Stock M."/>
            <person name="Gislard M."/>
            <person name="Lluch J."/>
            <person name="Milhes M."/>
            <person name="Lampietro C."/>
            <person name="Lopez Roques C."/>
            <person name="Donnadieu C."/>
            <person name="Du K."/>
            <person name="Schartl M."/>
            <person name="Guiguen Y."/>
        </authorList>
    </citation>
    <scope>NUCLEOTIDE SEQUENCE [LARGE SCALE GENOMIC DNA]</scope>
    <source>
        <strain evidence="1">Hh-F2</strain>
        <tissue evidence="1">Blood</tissue>
    </source>
</reference>
<comment type="caution">
    <text evidence="1">The sequence shown here is derived from an EMBL/GenBank/DDBJ whole genome shotgun (WGS) entry which is preliminary data.</text>
</comment>
<gene>
    <name evidence="1" type="ORF">HHUSO_G30210</name>
</gene>
<dbReference type="EMBL" id="JAHFZB010000034">
    <property type="protein sequence ID" value="KAK6470738.1"/>
    <property type="molecule type" value="Genomic_DNA"/>
</dbReference>
<organism evidence="1 2">
    <name type="scientific">Huso huso</name>
    <name type="common">Beluga</name>
    <name type="synonym">Acipenser huso</name>
    <dbReference type="NCBI Taxonomy" id="61971"/>
    <lineage>
        <taxon>Eukaryota</taxon>
        <taxon>Metazoa</taxon>
        <taxon>Chordata</taxon>
        <taxon>Craniata</taxon>
        <taxon>Vertebrata</taxon>
        <taxon>Euteleostomi</taxon>
        <taxon>Actinopterygii</taxon>
        <taxon>Chondrostei</taxon>
        <taxon>Acipenseriformes</taxon>
        <taxon>Acipenseridae</taxon>
        <taxon>Huso</taxon>
    </lineage>
</organism>
<name>A0ABR0YDU2_HUSHU</name>
<feature type="non-terminal residue" evidence="1">
    <location>
        <position position="1"/>
    </location>
</feature>
<sequence>SGDQGEVIYEGVQLTKDKRLHRRVSENAPDSKADCGPFKSDFTKRIDNTVKYMDERFQSFSQRPLFDTSLLPHDREKLATYSYDKIAELVKHFEKVLTKEEFDLIPQEWTDLKIWLAAHSGQKLHHLYTDLLQDNPSHLSHILVLLNLLLTPSPSTSICERIFLHEQSENMLSYISESQDL</sequence>
<dbReference type="Proteomes" id="UP001369086">
    <property type="component" value="Unassembled WGS sequence"/>
</dbReference>
<protein>
    <submittedName>
        <fullName evidence="1">Zinc finger protein 862-like</fullName>
    </submittedName>
</protein>
<evidence type="ECO:0000313" key="2">
    <source>
        <dbReference type="Proteomes" id="UP001369086"/>
    </source>
</evidence>
<proteinExistence type="predicted"/>
<accession>A0ABR0YDU2</accession>
<feature type="non-terminal residue" evidence="1">
    <location>
        <position position="181"/>
    </location>
</feature>